<dbReference type="AlphaFoldDB" id="A0A1S2Q1L8"/>
<dbReference type="InterPro" id="IPR029046">
    <property type="entry name" value="LolA/LolB/LppX"/>
</dbReference>
<feature type="chain" id="PRO_5038729886" description="DUF1396 domain-containing protein" evidence="2">
    <location>
        <begin position="27"/>
        <end position="314"/>
    </location>
</feature>
<evidence type="ECO:0000256" key="2">
    <source>
        <dbReference type="SAM" id="SignalP"/>
    </source>
</evidence>
<reference evidence="3 4" key="1">
    <citation type="submission" date="2016-10" db="EMBL/GenBank/DDBJ databases">
        <title>Genome sequence of Streptomyces sp. MUSC 93.</title>
        <authorList>
            <person name="Lee L.-H."/>
            <person name="Ser H.-L."/>
            <person name="Law J.W.-F."/>
        </authorList>
    </citation>
    <scope>NUCLEOTIDE SEQUENCE [LARGE SCALE GENOMIC DNA]</scope>
    <source>
        <strain evidence="3 4">MUSC 93</strain>
    </source>
</reference>
<sequence length="314" mass="33303">MRAGRRNAVGALVVVALLGGAVGCSGSDGAAKETRKNTKAESAQSGQSAANVITAAYKKTAAAKSARVEMSMSMPESADGGGAIKVTGMQGWDPTVMDFTMDGSMLAKAGSDGPSKVRMIWRDNIMYMDMGAEAAKELPDGKRWMKMDLGAMAEQSGDAQAMKAMTSGLDDMNQNPAQQLALLLESPNLKHLGAATVDGVKTEHYKGHLTVDEMMKSNSALDVLEPKDRKQLLDNIEKTGIKGYDTEVWVNQDNFPARMDVTMKTPKGDMKVMSKYSDYGAAIQVKTPPAGETVDFMDLMKELGQNAGGAGASS</sequence>
<dbReference type="EMBL" id="MLYP01000007">
    <property type="protein sequence ID" value="OIK00010.1"/>
    <property type="molecule type" value="Genomic_DNA"/>
</dbReference>
<evidence type="ECO:0008006" key="5">
    <source>
        <dbReference type="Google" id="ProtNLM"/>
    </source>
</evidence>
<dbReference type="STRING" id="1428652.BIV24_03000"/>
<feature type="region of interest" description="Disordered" evidence="1">
    <location>
        <begin position="25"/>
        <end position="45"/>
    </location>
</feature>
<dbReference type="Proteomes" id="UP000179935">
    <property type="component" value="Unassembled WGS sequence"/>
</dbReference>
<keyword evidence="4" id="KW-1185">Reference proteome</keyword>
<proteinExistence type="predicted"/>
<accession>A0A1S2Q1L8</accession>
<keyword evidence="2" id="KW-0732">Signal</keyword>
<comment type="caution">
    <text evidence="3">The sequence shown here is derived from an EMBL/GenBank/DDBJ whole genome shotgun (WGS) entry which is preliminary data.</text>
</comment>
<feature type="compositionally biased region" description="Basic and acidic residues" evidence="1">
    <location>
        <begin position="30"/>
        <end position="39"/>
    </location>
</feature>
<evidence type="ECO:0000313" key="4">
    <source>
        <dbReference type="Proteomes" id="UP000179935"/>
    </source>
</evidence>
<dbReference type="Gene3D" id="2.50.20.20">
    <property type="match status" value="1"/>
</dbReference>
<evidence type="ECO:0000313" key="3">
    <source>
        <dbReference type="EMBL" id="OIK00010.1"/>
    </source>
</evidence>
<dbReference type="OrthoDB" id="3369896at2"/>
<feature type="signal peptide" evidence="2">
    <location>
        <begin position="1"/>
        <end position="26"/>
    </location>
</feature>
<dbReference type="PROSITE" id="PS51257">
    <property type="entry name" value="PROKAR_LIPOPROTEIN"/>
    <property type="match status" value="1"/>
</dbReference>
<organism evidence="3 4">
    <name type="scientific">Streptomyces colonosanans</name>
    <dbReference type="NCBI Taxonomy" id="1428652"/>
    <lineage>
        <taxon>Bacteria</taxon>
        <taxon>Bacillati</taxon>
        <taxon>Actinomycetota</taxon>
        <taxon>Actinomycetes</taxon>
        <taxon>Kitasatosporales</taxon>
        <taxon>Streptomycetaceae</taxon>
        <taxon>Streptomyces</taxon>
    </lineage>
</organism>
<gene>
    <name evidence="3" type="ORF">BIV24_03000</name>
</gene>
<dbReference type="SUPFAM" id="SSF89392">
    <property type="entry name" value="Prokaryotic lipoproteins and lipoprotein localization factors"/>
    <property type="match status" value="1"/>
</dbReference>
<evidence type="ECO:0000256" key="1">
    <source>
        <dbReference type="SAM" id="MobiDB-lite"/>
    </source>
</evidence>
<name>A0A1S2Q1L8_9ACTN</name>
<protein>
    <recommendedName>
        <fullName evidence="5">DUF1396 domain-containing protein</fullName>
    </recommendedName>
</protein>